<dbReference type="EMBL" id="KN840747">
    <property type="protein sequence ID" value="KIP01690.1"/>
    <property type="molecule type" value="Genomic_DNA"/>
</dbReference>
<keyword evidence="1" id="KW-0732">Signal</keyword>
<accession>A0A0C3S278</accession>
<reference evidence="2 3" key="1">
    <citation type="journal article" date="2014" name="PLoS Genet.">
        <title>Analysis of the Phlebiopsis gigantea genome, transcriptome and secretome provides insight into its pioneer colonization strategies of wood.</title>
        <authorList>
            <person name="Hori C."/>
            <person name="Ishida T."/>
            <person name="Igarashi K."/>
            <person name="Samejima M."/>
            <person name="Suzuki H."/>
            <person name="Master E."/>
            <person name="Ferreira P."/>
            <person name="Ruiz-Duenas F.J."/>
            <person name="Held B."/>
            <person name="Canessa P."/>
            <person name="Larrondo L.F."/>
            <person name="Schmoll M."/>
            <person name="Druzhinina I.S."/>
            <person name="Kubicek C.P."/>
            <person name="Gaskell J.A."/>
            <person name="Kersten P."/>
            <person name="St John F."/>
            <person name="Glasner J."/>
            <person name="Sabat G."/>
            <person name="Splinter BonDurant S."/>
            <person name="Syed K."/>
            <person name="Yadav J."/>
            <person name="Mgbeahuruike A.C."/>
            <person name="Kovalchuk A."/>
            <person name="Asiegbu F.O."/>
            <person name="Lackner G."/>
            <person name="Hoffmeister D."/>
            <person name="Rencoret J."/>
            <person name="Gutierrez A."/>
            <person name="Sun H."/>
            <person name="Lindquist E."/>
            <person name="Barry K."/>
            <person name="Riley R."/>
            <person name="Grigoriev I.V."/>
            <person name="Henrissat B."/>
            <person name="Kues U."/>
            <person name="Berka R.M."/>
            <person name="Martinez A.T."/>
            <person name="Covert S.F."/>
            <person name="Blanchette R.A."/>
            <person name="Cullen D."/>
        </authorList>
    </citation>
    <scope>NUCLEOTIDE SEQUENCE [LARGE SCALE GENOMIC DNA]</scope>
    <source>
        <strain evidence="2 3">11061_1 CR5-6</strain>
    </source>
</reference>
<name>A0A0C3S278_PHLG1</name>
<sequence length="488" mass="53943">MSNTKHSNRSVSVVFLLAEMVGQASVIMASLKAYGDLLKAMATTRDSLKDSSAMRFFEALSTLFTTWAAIIEQNAYQVKILLLKSFWQTIKQQNNTLPSKDSVLIEKLSGLFAKVAFLVDKCSKALKPPNCPPLGFSLSMHASMAHQRRSWEREETPCNLWRGRRCISNVFCKKTHIGRGVSAYPGPILDSVWLGLGEAGHHRPHYKACKGRIFSKFALEITKAFEFCSLSSAPPAPLLTMATYASASGALPAPSVSHPLAAATTGVPTPAQPKPKPKALVVHVTALKDLTKILRVVFSMVVSNFFHHCNKGDVKTWVRGELQHTGKGPNKVVSLNWHKGRVNVYVHFQTQPMFAICNRLNQKAGWLANMQGTACMASVDFYTSHHMACTERVANLTINTTCEHVYYANCDSVKHTLSSQKCPFSRCAGDRNAKWSFSKNLAKFTAAEMLQRSCHYDGAIAVNLEHCCRQSGKIVEASEQDDVMQNNN</sequence>
<organism evidence="2 3">
    <name type="scientific">Phlebiopsis gigantea (strain 11061_1 CR5-6)</name>
    <name type="common">White-rot fungus</name>
    <name type="synonym">Peniophora gigantea</name>
    <dbReference type="NCBI Taxonomy" id="745531"/>
    <lineage>
        <taxon>Eukaryota</taxon>
        <taxon>Fungi</taxon>
        <taxon>Dikarya</taxon>
        <taxon>Basidiomycota</taxon>
        <taxon>Agaricomycotina</taxon>
        <taxon>Agaricomycetes</taxon>
        <taxon>Polyporales</taxon>
        <taxon>Phanerochaetaceae</taxon>
        <taxon>Phlebiopsis</taxon>
    </lineage>
</organism>
<dbReference type="HOGENOM" id="CLU_559099_0_0_1"/>
<proteinExistence type="predicted"/>
<evidence type="ECO:0000313" key="3">
    <source>
        <dbReference type="Proteomes" id="UP000053257"/>
    </source>
</evidence>
<keyword evidence="3" id="KW-1185">Reference proteome</keyword>
<feature type="chain" id="PRO_5002169541" description="C3H1-type domain-containing protein" evidence="1">
    <location>
        <begin position="25"/>
        <end position="488"/>
    </location>
</feature>
<evidence type="ECO:0000313" key="2">
    <source>
        <dbReference type="EMBL" id="KIP01690.1"/>
    </source>
</evidence>
<dbReference type="Proteomes" id="UP000053257">
    <property type="component" value="Unassembled WGS sequence"/>
</dbReference>
<dbReference type="AlphaFoldDB" id="A0A0C3S278"/>
<gene>
    <name evidence="2" type="ORF">PHLGIDRAFT_17036</name>
</gene>
<feature type="signal peptide" evidence="1">
    <location>
        <begin position="1"/>
        <end position="24"/>
    </location>
</feature>
<evidence type="ECO:0000256" key="1">
    <source>
        <dbReference type="SAM" id="SignalP"/>
    </source>
</evidence>
<evidence type="ECO:0008006" key="4">
    <source>
        <dbReference type="Google" id="ProtNLM"/>
    </source>
</evidence>
<protein>
    <recommendedName>
        <fullName evidence="4">C3H1-type domain-containing protein</fullName>
    </recommendedName>
</protein>